<dbReference type="AlphaFoldDB" id="A0A7G9SBA6"/>
<proteinExistence type="predicted"/>
<dbReference type="PANTHER" id="PTHR43747:SF4">
    <property type="entry name" value="FLAVIN-DEPENDENT TRYPTOPHAN HALOGENASE"/>
    <property type="match status" value="1"/>
</dbReference>
<keyword evidence="2" id="KW-0274">FAD</keyword>
<feature type="binding site" evidence="2">
    <location>
        <position position="212"/>
    </location>
    <ligand>
        <name>FAD</name>
        <dbReference type="ChEBI" id="CHEBI:57692"/>
    </ligand>
</feature>
<dbReference type="Gene3D" id="3.50.50.60">
    <property type="entry name" value="FAD/NAD(P)-binding domain"/>
    <property type="match status" value="1"/>
</dbReference>
<dbReference type="KEGG" id="srhi:H9L12_00215"/>
<dbReference type="PANTHER" id="PTHR43747">
    <property type="entry name" value="FAD-BINDING PROTEIN"/>
    <property type="match status" value="1"/>
</dbReference>
<accession>A0A7G9SBA6</accession>
<dbReference type="InterPro" id="IPR036188">
    <property type="entry name" value="FAD/NAD-bd_sf"/>
</dbReference>
<feature type="binding site" evidence="2">
    <location>
        <position position="362"/>
    </location>
    <ligand>
        <name>FAD</name>
        <dbReference type="ChEBI" id="CHEBI:57692"/>
    </ligand>
</feature>
<feature type="active site" evidence="1">
    <location>
        <position position="104"/>
    </location>
</feature>
<sequence length="530" mass="58666">MFTSCSCEHSHLPHSALLPTPSGRVNVREIRHIVIVGGGTAGWMAAAALSRLRNGTNVEITVVESEAIGTVGVGEATIPPFVEFNRLLEIDEAEMLAASQGSFKVGIQFVNWGKLGDSYIHPFGNYGYELHGVTFPHVWHKYRQGGDRRPIQVFNLETMAAHFGRFAKTEDYGSRDDLPPTNYAYHLDAGRYAKFLRGYAEKRGAVRREGKVVDVALDGETGFVTTLTLDGGETISGDLFVDCSGFRGLLIEQALKTGYEDWRNFVPCDRAVALPCPREDGSGPMPYTRATAHSAGWQWQVPLQERNGNGHVYCSEYISDEAALDTLLGNLAGKPTADPNFLRFVTGRRKKFWNKNVVALGLAAGFMEPLESTSIHLINTGINKLISLLNLSGVTQAQEDAFNRLTGREYARIRDFLVLHYSATSRTDSDFWNHCRTMPIPDSLAEKIELFRSNGQIFREEDELFTETSWAAVMMGQGIAMGGHNVMADTLPEPTTRREVDAIEQSIRHVVSQMPAHGDYLAKYCPATPL</sequence>
<gene>
    <name evidence="3" type="ORF">H9L12_00215</name>
</gene>
<keyword evidence="2" id="KW-0285">Flavoprotein</keyword>
<reference evidence="3 4" key="1">
    <citation type="submission" date="2020-08" db="EMBL/GenBank/DDBJ databases">
        <title>Genome sequence of Sphingomonas rhizophila KACC 19189T.</title>
        <authorList>
            <person name="Hyun D.-W."/>
            <person name="Bae J.-W."/>
        </authorList>
    </citation>
    <scope>NUCLEOTIDE SEQUENCE [LARGE SCALE GENOMIC DNA]</scope>
    <source>
        <strain evidence="3 4">KACC 19189</strain>
    </source>
</reference>
<name>A0A7G9SBA6_9SPHN</name>
<dbReference type="Pfam" id="PF04820">
    <property type="entry name" value="Trp_halogenase"/>
    <property type="match status" value="1"/>
</dbReference>
<dbReference type="Proteomes" id="UP000515955">
    <property type="component" value="Chromosome"/>
</dbReference>
<feature type="binding site" evidence="2">
    <location>
        <position position="371"/>
    </location>
    <ligand>
        <name>L-tryptophan</name>
        <dbReference type="ChEBI" id="CHEBI:57912"/>
    </ligand>
</feature>
<dbReference type="InterPro" id="IPR033856">
    <property type="entry name" value="Trp_halogen"/>
</dbReference>
<evidence type="ECO:0000313" key="3">
    <source>
        <dbReference type="EMBL" id="QNN65131.1"/>
    </source>
</evidence>
<protein>
    <submittedName>
        <fullName evidence="3">Tryptophan 7-halogenase</fullName>
    </submittedName>
</protein>
<evidence type="ECO:0000313" key="4">
    <source>
        <dbReference type="Proteomes" id="UP000515955"/>
    </source>
</evidence>
<dbReference type="InterPro" id="IPR050816">
    <property type="entry name" value="Flavin-dep_Halogenase_NPB"/>
</dbReference>
<dbReference type="EMBL" id="CP060717">
    <property type="protein sequence ID" value="QNN65131.1"/>
    <property type="molecule type" value="Genomic_DNA"/>
</dbReference>
<organism evidence="3 4">
    <name type="scientific">Sphingomonas rhizophila</name>
    <dbReference type="NCBI Taxonomy" id="2071607"/>
    <lineage>
        <taxon>Bacteria</taxon>
        <taxon>Pseudomonadati</taxon>
        <taxon>Pseudomonadota</taxon>
        <taxon>Alphaproteobacteria</taxon>
        <taxon>Sphingomonadales</taxon>
        <taxon>Sphingomonadaceae</taxon>
        <taxon>Sphingomonas</taxon>
    </lineage>
</organism>
<evidence type="ECO:0000256" key="1">
    <source>
        <dbReference type="PIRSR" id="PIRSR011396-1"/>
    </source>
</evidence>
<keyword evidence="4" id="KW-1185">Reference proteome</keyword>
<dbReference type="PIRSF" id="PIRSF011396">
    <property type="entry name" value="Trp_halogenase"/>
    <property type="match status" value="1"/>
</dbReference>
<dbReference type="GO" id="GO:0004497">
    <property type="term" value="F:monooxygenase activity"/>
    <property type="evidence" value="ECO:0007669"/>
    <property type="project" value="InterPro"/>
</dbReference>
<feature type="binding site" evidence="2">
    <location>
        <position position="375"/>
    </location>
    <ligand>
        <name>FAD</name>
        <dbReference type="ChEBI" id="CHEBI:57692"/>
    </ligand>
</feature>
<dbReference type="GO" id="GO:0000166">
    <property type="term" value="F:nucleotide binding"/>
    <property type="evidence" value="ECO:0007669"/>
    <property type="project" value="UniProtKB-KW"/>
</dbReference>
<keyword evidence="2" id="KW-0547">Nucleotide-binding</keyword>
<dbReference type="SUPFAM" id="SSF51905">
    <property type="entry name" value="FAD/NAD(P)-binding domain"/>
    <property type="match status" value="1"/>
</dbReference>
<dbReference type="InterPro" id="IPR006905">
    <property type="entry name" value="Flavin_halogenase"/>
</dbReference>
<evidence type="ECO:0000256" key="2">
    <source>
        <dbReference type="PIRSR" id="PIRSR011396-2"/>
    </source>
</evidence>
<feature type="binding site" evidence="2">
    <location>
        <position position="104"/>
    </location>
    <ligand>
        <name>7-chloro-L-tryptophan</name>
        <dbReference type="ChEBI" id="CHEBI:58713"/>
    </ligand>
</feature>
<feature type="binding site" evidence="2">
    <location>
        <begin position="38"/>
        <end position="41"/>
    </location>
    <ligand>
        <name>FAD</name>
        <dbReference type="ChEBI" id="CHEBI:57692"/>
    </ligand>
</feature>